<dbReference type="PIRSF" id="PIRSF036684">
    <property type="entry name" value="ME_PTA"/>
    <property type="match status" value="1"/>
</dbReference>
<dbReference type="Gene3D" id="3.40.50.10750">
    <property type="entry name" value="Isocitrate/Isopropylmalate dehydrogenase-like"/>
    <property type="match status" value="1"/>
</dbReference>
<dbReference type="InterPro" id="IPR051674">
    <property type="entry name" value="Malate_Decarboxylase"/>
</dbReference>
<feature type="binding site" evidence="10">
    <location>
        <position position="288"/>
    </location>
    <ligand>
        <name>NADP(+)</name>
        <dbReference type="ChEBI" id="CHEBI:58349"/>
    </ligand>
</feature>
<dbReference type="GO" id="GO:0004470">
    <property type="term" value="F:malic enzyme activity"/>
    <property type="evidence" value="ECO:0007669"/>
    <property type="project" value="InterPro"/>
</dbReference>
<dbReference type="STRING" id="760142.Hipma_0099"/>
<keyword evidence="14" id="KW-1185">Reference proteome</keyword>
<dbReference type="HOGENOM" id="CLU_012366_0_0_7"/>
<dbReference type="InterPro" id="IPR042112">
    <property type="entry name" value="P_AcTrfase_dom2"/>
</dbReference>
<dbReference type="PANTHER" id="PTHR43237:SF4">
    <property type="entry name" value="NADP-DEPENDENT MALIC ENZYME"/>
    <property type="match status" value="1"/>
</dbReference>
<dbReference type="InterPro" id="IPR045213">
    <property type="entry name" value="Malic_NAD-bd_bact_type"/>
</dbReference>
<evidence type="ECO:0000256" key="5">
    <source>
        <dbReference type="ARBA" id="ARBA00022723"/>
    </source>
</evidence>
<dbReference type="GO" id="GO:0016746">
    <property type="term" value="F:acyltransferase activity"/>
    <property type="evidence" value="ECO:0007669"/>
    <property type="project" value="InterPro"/>
</dbReference>
<feature type="active site" description="Proton acceptor" evidence="8">
    <location>
        <position position="95"/>
    </location>
</feature>
<dbReference type="Gene3D" id="3.40.50.10380">
    <property type="entry name" value="Malic enzyme, N-terminal domain"/>
    <property type="match status" value="1"/>
</dbReference>
<dbReference type="KEGG" id="hmr:Hipma_0099"/>
<dbReference type="Gene3D" id="3.40.50.720">
    <property type="entry name" value="NAD(P)-binding Rossmann-like Domain"/>
    <property type="match status" value="1"/>
</dbReference>
<dbReference type="FunFam" id="3.40.50.10380:FF:000003">
    <property type="entry name" value="NADP-dependent malic enzyme"/>
    <property type="match status" value="1"/>
</dbReference>
<feature type="binding site" evidence="10">
    <location>
        <begin position="77"/>
        <end position="84"/>
    </location>
    <ligand>
        <name>NADP(+)</name>
        <dbReference type="ChEBI" id="CHEBI:58349"/>
    </ligand>
</feature>
<proteinExistence type="inferred from homology"/>
<comment type="cofactor">
    <cofactor evidence="1">
        <name>Mn(2+)</name>
        <dbReference type="ChEBI" id="CHEBI:29035"/>
    </cofactor>
</comment>
<dbReference type="eggNOG" id="COG0281">
    <property type="taxonomic scope" value="Bacteria"/>
</dbReference>
<dbReference type="GO" id="GO:0016616">
    <property type="term" value="F:oxidoreductase activity, acting on the CH-OH group of donors, NAD or NADP as acceptor"/>
    <property type="evidence" value="ECO:0007669"/>
    <property type="project" value="InterPro"/>
</dbReference>
<evidence type="ECO:0000256" key="1">
    <source>
        <dbReference type="ARBA" id="ARBA00001936"/>
    </source>
</evidence>
<dbReference type="SUPFAM" id="SSF53223">
    <property type="entry name" value="Aminoacid dehydrogenase-like, N-terminal domain"/>
    <property type="match status" value="1"/>
</dbReference>
<dbReference type="GO" id="GO:0046872">
    <property type="term" value="F:metal ion binding"/>
    <property type="evidence" value="ECO:0007669"/>
    <property type="project" value="UniProtKB-KW"/>
</dbReference>
<keyword evidence="5 9" id="KW-0479">Metal-binding</keyword>
<dbReference type="InterPro" id="IPR036291">
    <property type="entry name" value="NAD(P)-bd_dom_sf"/>
</dbReference>
<accession>F2LWV1</accession>
<dbReference type="InterPro" id="IPR002505">
    <property type="entry name" value="PTA_PTB"/>
</dbReference>
<dbReference type="EMBL" id="CP002606">
    <property type="protein sequence ID" value="AEA33079.1"/>
    <property type="molecule type" value="Genomic_DNA"/>
</dbReference>
<dbReference type="Proteomes" id="UP000008139">
    <property type="component" value="Chromosome"/>
</dbReference>
<dbReference type="GO" id="GO:0006108">
    <property type="term" value="P:malate metabolic process"/>
    <property type="evidence" value="ECO:0007669"/>
    <property type="project" value="InterPro"/>
</dbReference>
<evidence type="ECO:0000256" key="4">
    <source>
        <dbReference type="ARBA" id="ARBA00008756"/>
    </source>
</evidence>
<reference evidence="14" key="2">
    <citation type="submission" date="2011-03" db="EMBL/GenBank/DDBJ databases">
        <title>The complete genome of Hippea maritima DSM 10411.</title>
        <authorList>
            <consortium name="US DOE Joint Genome Institute (JGI-PGF)"/>
            <person name="Lucas S."/>
            <person name="Copeland A."/>
            <person name="Lapidus A."/>
            <person name="Bruce D."/>
            <person name="Goodwin L."/>
            <person name="Pitluck S."/>
            <person name="Peters L."/>
            <person name="Kyrpides N."/>
            <person name="Mavromatis K."/>
            <person name="Pagani I."/>
            <person name="Ivanova N."/>
            <person name="Mikhailova N."/>
            <person name="Lu M."/>
            <person name="Detter J.C."/>
            <person name="Tapia R."/>
            <person name="Han C."/>
            <person name="Land M."/>
            <person name="Hauser L."/>
            <person name="Markowitz V."/>
            <person name="Cheng J.-F."/>
            <person name="Hugenholtz P."/>
            <person name="Woyke T."/>
            <person name="Wu D."/>
            <person name="Spring S."/>
            <person name="Schroeder M."/>
            <person name="Brambilla E."/>
            <person name="Klenk H.-P."/>
            <person name="Eisen J.A."/>
        </authorList>
    </citation>
    <scope>NUCLEOTIDE SEQUENCE [LARGE SCALE GENOMIC DNA]</scope>
    <source>
        <strain evidence="14">ATCC 700847 / DSM 10411 / MH2</strain>
    </source>
</reference>
<comment type="cofactor">
    <cofactor evidence="2">
        <name>Mg(2+)</name>
        <dbReference type="ChEBI" id="CHEBI:18420"/>
    </cofactor>
</comment>
<keyword evidence="6" id="KW-0560">Oxidoreductase</keyword>
<evidence type="ECO:0000256" key="10">
    <source>
        <dbReference type="PIRSR" id="PIRSR036684-3"/>
    </source>
</evidence>
<dbReference type="InterPro" id="IPR042113">
    <property type="entry name" value="P_AcTrfase_dom1"/>
</dbReference>
<keyword evidence="10" id="KW-0521">NADP</keyword>
<dbReference type="Pfam" id="PF01515">
    <property type="entry name" value="PTA_PTB"/>
    <property type="match status" value="1"/>
</dbReference>
<comment type="similarity">
    <text evidence="3">In the N-terminal section; belongs to the malic enzymes family.</text>
</comment>
<dbReference type="OrthoDB" id="9805787at2"/>
<keyword evidence="7" id="KW-0511">Multifunctional enzyme</keyword>
<sequence length="766" mass="84751">MSNSRLREEALKYHLGDRAGKIEVRPTKPLKTQKDLSLAYTPGVAEVSLVLAEDPKTAYKYTAKGNLVAVVSNGTAVLGLGNIGALASKPVMEGKGNLFKTFADIDVFDIEVNETDPDKLVDIIASLEPTFGGINLEDIKAPECFYIEEKLREKMNIPVFHDDQHGTAVISGAALLNALEITGKDISKCKLVVNGAGAAGVACAKFYMTLGIRKENIIMLDSRGVIYKGREAGMNKYKEFFAVDTDARTLEEALEGADIFLGVSKANVLTEEMVKRMSDKPIIFAMANPDPEITYDRAKNANPNVIMGTGRSDYPNQINNVLAFPFLFRGALDTLATQINDEMMMAAAKALAQLAKEDVPESVLKAYGVENLKFGPEYILPKPFDPRALFYVAPAVAEAAIKSGVAQIDESEFDLEEYKEQLRERLDKTKSVTRYIYNKAKSDPKRVVFTETTDANILRAVESSLEEGTVKPIFIGARSFTREDVAKRIKELGLKESMLDKIEFIDPLYYDKTQKYAEMLYEDRKRKGITRKEATYIMEHRPNYFAAMMVKNGDADSMIIGETYNYPAGVRPVLTVLDKEEGSVVAGLYVMIIKNKIYVFADTTVNINPTSEELVVIAKEAACFYEDLTDNKAVVAMLSFSNFGSNNQEEAKKVRRAVDILKEKHPEIVVDGEIQANVAVDRDLIDQFYPFSDLANKNVNVLIFPNLDAANIAYKLLYKMGGAYPIGPILVGLKQSAHVLEMGSTSSMIQDMIAIASFDAQRKGCK</sequence>
<gene>
    <name evidence="13" type="ordered locus">Hipma_0099</name>
</gene>
<dbReference type="SUPFAM" id="SSF51735">
    <property type="entry name" value="NAD(P)-binding Rossmann-fold domains"/>
    <property type="match status" value="1"/>
</dbReference>
<dbReference type="FunFam" id="3.40.50.720:FF:000095">
    <property type="entry name" value="NADP-dependent malic enzyme"/>
    <property type="match status" value="1"/>
</dbReference>
<evidence type="ECO:0000313" key="13">
    <source>
        <dbReference type="EMBL" id="AEA33079.1"/>
    </source>
</evidence>
<evidence type="ECO:0000313" key="14">
    <source>
        <dbReference type="Proteomes" id="UP000008139"/>
    </source>
</evidence>
<dbReference type="InterPro" id="IPR012301">
    <property type="entry name" value="Malic_N_dom"/>
</dbReference>
<dbReference type="InterPro" id="IPR012302">
    <property type="entry name" value="Malic_NAD-bd"/>
</dbReference>
<dbReference type="AlphaFoldDB" id="F2LWV1"/>
<dbReference type="SMART" id="SM01274">
    <property type="entry name" value="malic"/>
    <property type="match status" value="1"/>
</dbReference>
<evidence type="ECO:0000256" key="3">
    <source>
        <dbReference type="ARBA" id="ARBA00007686"/>
    </source>
</evidence>
<feature type="binding site" evidence="9">
    <location>
        <position position="138"/>
    </location>
    <ligand>
        <name>a divalent metal cation</name>
        <dbReference type="ChEBI" id="CHEBI:60240"/>
    </ligand>
</feature>
<evidence type="ECO:0000259" key="12">
    <source>
        <dbReference type="SMART" id="SM01274"/>
    </source>
</evidence>
<evidence type="ECO:0000259" key="11">
    <source>
        <dbReference type="SMART" id="SM00919"/>
    </source>
</evidence>
<feature type="binding site" evidence="10">
    <location>
        <position position="163"/>
    </location>
    <ligand>
        <name>a divalent metal cation</name>
        <dbReference type="ChEBI" id="CHEBI:60240"/>
    </ligand>
</feature>
<dbReference type="CDD" id="cd05311">
    <property type="entry name" value="NAD_bind_2_malic_enz"/>
    <property type="match status" value="1"/>
</dbReference>
<dbReference type="Gene3D" id="3.40.50.10950">
    <property type="match status" value="1"/>
</dbReference>
<dbReference type="FunCoup" id="F2LWV1">
    <property type="interactions" value="303"/>
</dbReference>
<dbReference type="Pfam" id="PF03949">
    <property type="entry name" value="Malic_M"/>
    <property type="match status" value="1"/>
</dbReference>
<evidence type="ECO:0000256" key="6">
    <source>
        <dbReference type="ARBA" id="ARBA00023002"/>
    </source>
</evidence>
<dbReference type="Pfam" id="PF00390">
    <property type="entry name" value="malic"/>
    <property type="match status" value="1"/>
</dbReference>
<dbReference type="InterPro" id="IPR046346">
    <property type="entry name" value="Aminoacid_DH-like_N_sf"/>
</dbReference>
<dbReference type="RefSeq" id="WP_013681124.1">
    <property type="nucleotide sequence ID" value="NC_015318.1"/>
</dbReference>
<organism evidence="13 14">
    <name type="scientific">Hippea maritima (strain ATCC 700847 / DSM 10411 / MH2)</name>
    <dbReference type="NCBI Taxonomy" id="760142"/>
    <lineage>
        <taxon>Bacteria</taxon>
        <taxon>Pseudomonadati</taxon>
        <taxon>Campylobacterota</taxon>
        <taxon>Desulfurellia</taxon>
        <taxon>Desulfurellales</taxon>
        <taxon>Hippeaceae</taxon>
        <taxon>Hippea</taxon>
    </lineage>
</organism>
<comment type="similarity">
    <text evidence="4">In the C-terminal section; belongs to the phosphate acetyltransferase and butyryltransferase family.</text>
</comment>
<dbReference type="InParanoid" id="F2LWV1"/>
<feature type="binding site" evidence="9">
    <location>
        <position position="137"/>
    </location>
    <ligand>
        <name>a divalent metal cation</name>
        <dbReference type="ChEBI" id="CHEBI:60240"/>
    </ligand>
</feature>
<name>F2LWV1_HIPMA</name>
<dbReference type="InterPro" id="IPR037062">
    <property type="entry name" value="Malic_N_dom_sf"/>
</dbReference>
<dbReference type="eggNOG" id="COG0280">
    <property type="taxonomic scope" value="Bacteria"/>
</dbReference>
<dbReference type="InterPro" id="IPR012188">
    <property type="entry name" value="ME_PTA"/>
</dbReference>
<protein>
    <submittedName>
        <fullName evidence="13">Malic protein NAD-binding protein</fullName>
    </submittedName>
</protein>
<evidence type="ECO:0000256" key="9">
    <source>
        <dbReference type="PIRSR" id="PIRSR036684-2"/>
    </source>
</evidence>
<feature type="domain" description="Malic enzyme NAD-binding" evidence="11">
    <location>
        <begin position="164"/>
        <end position="401"/>
    </location>
</feature>
<evidence type="ECO:0000256" key="2">
    <source>
        <dbReference type="ARBA" id="ARBA00001946"/>
    </source>
</evidence>
<dbReference type="GO" id="GO:0051287">
    <property type="term" value="F:NAD binding"/>
    <property type="evidence" value="ECO:0007669"/>
    <property type="project" value="InterPro"/>
</dbReference>
<dbReference type="PANTHER" id="PTHR43237">
    <property type="entry name" value="NADP-DEPENDENT MALIC ENZYME"/>
    <property type="match status" value="1"/>
</dbReference>
<evidence type="ECO:0000256" key="7">
    <source>
        <dbReference type="ARBA" id="ARBA00023268"/>
    </source>
</evidence>
<dbReference type="SUPFAM" id="SSF53659">
    <property type="entry name" value="Isocitrate/Isopropylmalate dehydrogenase-like"/>
    <property type="match status" value="1"/>
</dbReference>
<dbReference type="SMART" id="SM00919">
    <property type="entry name" value="Malic_M"/>
    <property type="match status" value="1"/>
</dbReference>
<reference evidence="13 14" key="1">
    <citation type="journal article" date="2011" name="Stand. Genomic Sci.">
        <title>Complete genome sequence of the thermophilic sulfur-reducer Hippea maritima type strain (MH(2)).</title>
        <authorList>
            <person name="Huntemann M."/>
            <person name="Lu M."/>
            <person name="Nolan M."/>
            <person name="Lapidus A."/>
            <person name="Lucas S."/>
            <person name="Hammon N."/>
            <person name="Deshpande S."/>
            <person name="Cheng J.F."/>
            <person name="Tapia R."/>
            <person name="Han C."/>
            <person name="Goodwin L."/>
            <person name="Pitluck S."/>
            <person name="Liolios K."/>
            <person name="Pagani I."/>
            <person name="Ivanova N."/>
            <person name="Ovchinikova G."/>
            <person name="Pati A."/>
            <person name="Chen A."/>
            <person name="Palaniappan K."/>
            <person name="Land M."/>
            <person name="Hauser L."/>
            <person name="Jeffries C.D."/>
            <person name="Detter J.C."/>
            <person name="Brambilla E.M."/>
            <person name="Rohde M."/>
            <person name="Spring S."/>
            <person name="Goker M."/>
            <person name="Woyke T."/>
            <person name="Bristow J."/>
            <person name="Eisen J.A."/>
            <person name="Markowitz V."/>
            <person name="Hugenholtz P."/>
            <person name="Kyrpides N.C."/>
            <person name="Klenk H.P."/>
            <person name="Mavromatis K."/>
        </authorList>
    </citation>
    <scope>NUCLEOTIDE SEQUENCE [LARGE SCALE GENOMIC DNA]</scope>
    <source>
        <strain evidence="14">ATCC 700847 / DSM 10411 / MH2</strain>
    </source>
</reference>
<feature type="domain" description="Malic enzyme N-terminal" evidence="12">
    <location>
        <begin position="19"/>
        <end position="152"/>
    </location>
</feature>
<evidence type="ECO:0000256" key="8">
    <source>
        <dbReference type="PIRSR" id="PIRSR036684-1"/>
    </source>
</evidence>